<dbReference type="Proteomes" id="UP000018936">
    <property type="component" value="Unassembled WGS sequence"/>
</dbReference>
<dbReference type="AlphaFoldDB" id="V8NNJ0"/>
<accession>V8NNJ0</accession>
<name>V8NNJ0_OPHHA</name>
<dbReference type="EMBL" id="AZIM01002848">
    <property type="protein sequence ID" value="ETE63238.1"/>
    <property type="molecule type" value="Genomic_DNA"/>
</dbReference>
<protein>
    <submittedName>
        <fullName evidence="1">Uncharacterized protein</fullName>
    </submittedName>
</protein>
<feature type="non-terminal residue" evidence="1">
    <location>
        <position position="1"/>
    </location>
</feature>
<gene>
    <name evidence="1" type="ORF">L345_11006</name>
</gene>
<comment type="caution">
    <text evidence="1">The sequence shown here is derived from an EMBL/GenBank/DDBJ whole genome shotgun (WGS) entry which is preliminary data.</text>
</comment>
<proteinExistence type="predicted"/>
<evidence type="ECO:0000313" key="2">
    <source>
        <dbReference type="Proteomes" id="UP000018936"/>
    </source>
</evidence>
<sequence length="432" mass="46378">MSGDEEGPLRNNGGLAEVREGLGCGEGECRLFCSGERGSRLDLLGGELFLCLEDADGERLFAGGELLCFGGGERETLSLGCGEGEALLLGGGDAVRLFGGGEGEYLLCMGGEYLLGVGECRRGSGEGDLRKNATMYAMELDIATSISGTSIFLQTCNITFVVGVTVICDVLEGGQEKETVVFWLVVGRDFASSYCKERRQNSSSFYQMVKKPLVTKKDQPGHTTGSYRGEDSFCHFRGEGDGLRECECRRRLPTSPFFTFDFFVLLGETELRAFLVRLDCCGVGDLRGLGGGLGGGEGRCLRLGGLAEGESLLVFRGGLETTLLGGFFGGDRERDLLLLCLGGGGIRLGGVLLRGDGRLLGLGRLLGSGSGVSSFFTGGGVTLRLLAVWWGDREWLCFLSFLTGDERLLGEGDLDLRLDKSPEKQMEYQQWL</sequence>
<keyword evidence="2" id="KW-1185">Reference proteome</keyword>
<reference evidence="1 2" key="1">
    <citation type="journal article" date="2013" name="Proc. Natl. Acad. Sci. U.S.A.">
        <title>The king cobra genome reveals dynamic gene evolution and adaptation in the snake venom system.</title>
        <authorList>
            <person name="Vonk F.J."/>
            <person name="Casewell N.R."/>
            <person name="Henkel C.V."/>
            <person name="Heimberg A.M."/>
            <person name="Jansen H.J."/>
            <person name="McCleary R.J."/>
            <person name="Kerkkamp H.M."/>
            <person name="Vos R.A."/>
            <person name="Guerreiro I."/>
            <person name="Calvete J.J."/>
            <person name="Wuster W."/>
            <person name="Woods A.E."/>
            <person name="Logan J.M."/>
            <person name="Harrison R.A."/>
            <person name="Castoe T.A."/>
            <person name="de Koning A.P."/>
            <person name="Pollock D.D."/>
            <person name="Yandell M."/>
            <person name="Calderon D."/>
            <person name="Renjifo C."/>
            <person name="Currier R.B."/>
            <person name="Salgado D."/>
            <person name="Pla D."/>
            <person name="Sanz L."/>
            <person name="Hyder A.S."/>
            <person name="Ribeiro J.M."/>
            <person name="Arntzen J.W."/>
            <person name="van den Thillart G.E."/>
            <person name="Boetzer M."/>
            <person name="Pirovano W."/>
            <person name="Dirks R.P."/>
            <person name="Spaink H.P."/>
            <person name="Duboule D."/>
            <person name="McGlinn E."/>
            <person name="Kini R.M."/>
            <person name="Richardson M.K."/>
        </authorList>
    </citation>
    <scope>NUCLEOTIDE SEQUENCE</scope>
    <source>
        <tissue evidence="1">Blood</tissue>
    </source>
</reference>
<evidence type="ECO:0000313" key="1">
    <source>
        <dbReference type="EMBL" id="ETE63238.1"/>
    </source>
</evidence>
<organism evidence="1 2">
    <name type="scientific">Ophiophagus hannah</name>
    <name type="common">King cobra</name>
    <name type="synonym">Naja hannah</name>
    <dbReference type="NCBI Taxonomy" id="8665"/>
    <lineage>
        <taxon>Eukaryota</taxon>
        <taxon>Metazoa</taxon>
        <taxon>Chordata</taxon>
        <taxon>Craniata</taxon>
        <taxon>Vertebrata</taxon>
        <taxon>Euteleostomi</taxon>
        <taxon>Lepidosauria</taxon>
        <taxon>Squamata</taxon>
        <taxon>Bifurcata</taxon>
        <taxon>Unidentata</taxon>
        <taxon>Episquamata</taxon>
        <taxon>Toxicofera</taxon>
        <taxon>Serpentes</taxon>
        <taxon>Colubroidea</taxon>
        <taxon>Elapidae</taxon>
        <taxon>Elapinae</taxon>
        <taxon>Ophiophagus</taxon>
    </lineage>
</organism>